<organism evidence="1 2">
    <name type="scientific">Apiospora saccharicola</name>
    <dbReference type="NCBI Taxonomy" id="335842"/>
    <lineage>
        <taxon>Eukaryota</taxon>
        <taxon>Fungi</taxon>
        <taxon>Dikarya</taxon>
        <taxon>Ascomycota</taxon>
        <taxon>Pezizomycotina</taxon>
        <taxon>Sordariomycetes</taxon>
        <taxon>Xylariomycetidae</taxon>
        <taxon>Amphisphaeriales</taxon>
        <taxon>Apiosporaceae</taxon>
        <taxon>Apiospora</taxon>
    </lineage>
</organism>
<reference evidence="1 2" key="1">
    <citation type="submission" date="2023-01" db="EMBL/GenBank/DDBJ databases">
        <title>Analysis of 21 Apiospora genomes using comparative genomics revels a genus with tremendous synthesis potential of carbohydrate active enzymes and secondary metabolites.</title>
        <authorList>
            <person name="Sorensen T."/>
        </authorList>
    </citation>
    <scope>NUCLEOTIDE SEQUENCE [LARGE SCALE GENOMIC DNA]</scope>
    <source>
        <strain evidence="1 2">CBS 83171</strain>
    </source>
</reference>
<dbReference type="EMBL" id="JAQQWM010000001">
    <property type="protein sequence ID" value="KAK8083753.1"/>
    <property type="molecule type" value="Genomic_DNA"/>
</dbReference>
<accession>A0ABR1WJX1</accession>
<gene>
    <name evidence="1" type="ORF">PG996_002534</name>
</gene>
<comment type="caution">
    <text evidence="1">The sequence shown here is derived from an EMBL/GenBank/DDBJ whole genome shotgun (WGS) entry which is preliminary data.</text>
</comment>
<keyword evidence="2" id="KW-1185">Reference proteome</keyword>
<dbReference type="Proteomes" id="UP001446871">
    <property type="component" value="Unassembled WGS sequence"/>
</dbReference>
<evidence type="ECO:0000313" key="1">
    <source>
        <dbReference type="EMBL" id="KAK8083753.1"/>
    </source>
</evidence>
<sequence length="519" mass="58877">MFATISGSTVSLASRMVIRVMRAAFQIEASSMFPETSSVRVEVWCLVDCLFAQTYTSPVGSWGFIATSPVLERDLKRTVAINEADMDSPDEAFIRPLGPKALAKVALDLASELIEWTSEPQDEPADVSELNNVKRLEARFKCQESRNDAETLANKSILLTTAVVLENIPTAKSTWNPERLIQAVKYFTGNKWVPTTIIEKSVREFWDKEDLGTLVPLGDTSDDDEDGIDFLLAFTDQTKWKDLTAYVRMRSCIAQLIGHGLVKKPRHATAVFREASDPRRPKGDPFRKAAKAAVARYRYYAGKQLKDLDPDLGLELEQQTWSPSYHTLWRPQCPSATRHFIFRILPPCFVIYFIIVYMFEGPFWRCPIENVDLGVVDATDDNSDDKVQNDGRVGLDERDYTETEPMLKERQKWKDLKDPEGVESLDRYVRLHDYIAQLIGHGLVKALDYPKKVFRIAFSNMDAKGDPVCHAARDAACAAASKYLYHAAPQLEAIANDPEFRDRKEYLLSFHERNRSGMI</sequence>
<proteinExistence type="predicted"/>
<protein>
    <submittedName>
        <fullName evidence="1">Uncharacterized protein</fullName>
    </submittedName>
</protein>
<name>A0ABR1WJX1_9PEZI</name>
<evidence type="ECO:0000313" key="2">
    <source>
        <dbReference type="Proteomes" id="UP001446871"/>
    </source>
</evidence>